<evidence type="ECO:0000256" key="2">
    <source>
        <dbReference type="RuleBase" id="RU003749"/>
    </source>
</evidence>
<organism evidence="4 5">
    <name type="scientific">Geothermobacter hydrogeniphilus</name>
    <dbReference type="NCBI Taxonomy" id="1969733"/>
    <lineage>
        <taxon>Bacteria</taxon>
        <taxon>Pseudomonadati</taxon>
        <taxon>Thermodesulfobacteriota</taxon>
        <taxon>Desulfuromonadia</taxon>
        <taxon>Desulfuromonadales</taxon>
        <taxon>Geothermobacteraceae</taxon>
        <taxon>Geothermobacter</taxon>
    </lineage>
</organism>
<dbReference type="InterPro" id="IPR002645">
    <property type="entry name" value="STAS_dom"/>
</dbReference>
<dbReference type="AlphaFoldDB" id="A0A2K2H8F8"/>
<dbReference type="RefSeq" id="WP_103115910.1">
    <property type="nucleotide sequence ID" value="NZ_PPFX01000027.1"/>
</dbReference>
<dbReference type="PANTHER" id="PTHR33495:SF2">
    <property type="entry name" value="ANTI-SIGMA FACTOR ANTAGONIST TM_1081-RELATED"/>
    <property type="match status" value="1"/>
</dbReference>
<dbReference type="NCBIfam" id="TIGR00377">
    <property type="entry name" value="ant_ant_sig"/>
    <property type="match status" value="1"/>
</dbReference>
<dbReference type="PROSITE" id="PS50801">
    <property type="entry name" value="STAS"/>
    <property type="match status" value="1"/>
</dbReference>
<protein>
    <recommendedName>
        <fullName evidence="2">Anti-sigma factor antagonist</fullName>
    </recommendedName>
</protein>
<dbReference type="OrthoDB" id="280847at2"/>
<reference evidence="4 5" key="1">
    <citation type="journal article" date="2018" name="Genome Announc.">
        <title>Genome Sequence of Geothermobacter sp. HR-1 Iron Reducer from the Loihi Seamount.</title>
        <authorList>
            <person name="Smith H."/>
            <person name="Abuyen K."/>
            <person name="Tremblay J."/>
            <person name="Savalia P."/>
            <person name="Perez-Rodriguez I."/>
            <person name="Emerson D."/>
            <person name="Tully B."/>
            <person name="Amend J."/>
        </authorList>
    </citation>
    <scope>NUCLEOTIDE SEQUENCE [LARGE SCALE GENOMIC DNA]</scope>
    <source>
        <strain evidence="4 5">HR-1</strain>
    </source>
</reference>
<feature type="domain" description="STAS" evidence="3">
    <location>
        <begin position="4"/>
        <end position="113"/>
    </location>
</feature>
<proteinExistence type="inferred from homology"/>
<dbReference type="InterPro" id="IPR036513">
    <property type="entry name" value="STAS_dom_sf"/>
</dbReference>
<dbReference type="Gene3D" id="3.30.750.24">
    <property type="entry name" value="STAS domain"/>
    <property type="match status" value="1"/>
</dbReference>
<evidence type="ECO:0000313" key="5">
    <source>
        <dbReference type="Proteomes" id="UP000236340"/>
    </source>
</evidence>
<dbReference type="InterPro" id="IPR003658">
    <property type="entry name" value="Anti-sigma_ant"/>
</dbReference>
<name>A0A2K2H8F8_9BACT</name>
<dbReference type="GO" id="GO:0043856">
    <property type="term" value="F:anti-sigma factor antagonist activity"/>
    <property type="evidence" value="ECO:0007669"/>
    <property type="project" value="InterPro"/>
</dbReference>
<dbReference type="SUPFAM" id="SSF52091">
    <property type="entry name" value="SpoIIaa-like"/>
    <property type="match status" value="1"/>
</dbReference>
<gene>
    <name evidence="4" type="ORF">C2E25_11655</name>
</gene>
<sequence>MSLTFETREELTGIFIIKLNGSLDTNTAGSLETETNRLLGTTPTTIIFDFENLDYISSAGVRVVLKTKKGLKEVSGNLMMMNLQPQIKKVFEIINALPSQQVFSSISELDRYLDKMQRKITG</sequence>
<comment type="caution">
    <text evidence="4">The sequence shown here is derived from an EMBL/GenBank/DDBJ whole genome shotgun (WGS) entry which is preliminary data.</text>
</comment>
<dbReference type="CDD" id="cd07043">
    <property type="entry name" value="STAS_anti-anti-sigma_factors"/>
    <property type="match status" value="1"/>
</dbReference>
<evidence type="ECO:0000259" key="3">
    <source>
        <dbReference type="PROSITE" id="PS50801"/>
    </source>
</evidence>
<accession>A0A2K2H8F8</accession>
<comment type="similarity">
    <text evidence="1 2">Belongs to the anti-sigma-factor antagonist family.</text>
</comment>
<evidence type="ECO:0000313" key="4">
    <source>
        <dbReference type="EMBL" id="PNU19588.1"/>
    </source>
</evidence>
<dbReference type="EMBL" id="PPFX01000027">
    <property type="protein sequence ID" value="PNU19588.1"/>
    <property type="molecule type" value="Genomic_DNA"/>
</dbReference>
<dbReference type="PANTHER" id="PTHR33495">
    <property type="entry name" value="ANTI-SIGMA FACTOR ANTAGONIST TM_1081-RELATED-RELATED"/>
    <property type="match status" value="1"/>
</dbReference>
<evidence type="ECO:0000256" key="1">
    <source>
        <dbReference type="ARBA" id="ARBA00009013"/>
    </source>
</evidence>
<dbReference type="Proteomes" id="UP000236340">
    <property type="component" value="Unassembled WGS sequence"/>
</dbReference>
<dbReference type="Pfam" id="PF01740">
    <property type="entry name" value="STAS"/>
    <property type="match status" value="1"/>
</dbReference>